<name>A0A3P8MDL1_TSUPA</name>
<keyword evidence="6 9" id="KW-1133">Transmembrane helix</keyword>
<feature type="transmembrane region" description="Helical" evidence="9">
    <location>
        <begin position="247"/>
        <end position="268"/>
    </location>
</feature>
<accession>A0A3P8MDL1</accession>
<evidence type="ECO:0000256" key="6">
    <source>
        <dbReference type="ARBA" id="ARBA00022989"/>
    </source>
</evidence>
<evidence type="ECO:0000256" key="5">
    <source>
        <dbReference type="ARBA" id="ARBA00022692"/>
    </source>
</evidence>
<evidence type="ECO:0000256" key="4">
    <source>
        <dbReference type="ARBA" id="ARBA00022475"/>
    </source>
</evidence>
<dbReference type="GO" id="GO:0005886">
    <property type="term" value="C:plasma membrane"/>
    <property type="evidence" value="ECO:0007669"/>
    <property type="project" value="UniProtKB-SubCell"/>
</dbReference>
<evidence type="ECO:0000313" key="10">
    <source>
        <dbReference type="EMBL" id="VDR40496.1"/>
    </source>
</evidence>
<dbReference type="PANTHER" id="PTHR42810">
    <property type="entry name" value="PURINE PERMEASE C1399.01C-RELATED"/>
    <property type="match status" value="1"/>
</dbReference>
<dbReference type="InterPro" id="IPR006042">
    <property type="entry name" value="Xan_ur_permease"/>
</dbReference>
<feature type="transmembrane region" description="Helical" evidence="9">
    <location>
        <begin position="395"/>
        <end position="414"/>
    </location>
</feature>
<feature type="region of interest" description="Disordered" evidence="8">
    <location>
        <begin position="468"/>
        <end position="496"/>
    </location>
</feature>
<dbReference type="OrthoDB" id="9805749at2"/>
<sequence length="496" mass="50211">MAITTTDDGTPHTRPEDEYLGVGKTLGYGVQHILAMFGGVIAVPLIVGGAAGLDTAQKALLVASGLFVSGLATMLQTLAVPFFGSRLPLVQGTSFATVSTILTILAGDPENGLRVVFGSLLVAAAIGLAITPFFARVIRFFPPVVTGSIITVIGLSLMPVAAGWITGQPTVTVDGRKVANPDFAALPNIGLAMFTFLAVVLLSRVRVFSRLSVLLGLVVGTVVALILGRADVGAVGSASVFSLPHPFAFGGPMFEIGAIVSLTVVILVTMVETTADILAVGEVVSTKVDSRRVADGLRADMASSLLAPVFNSFPATAFAQNVGLVALTGIKSRFAVAAGGAILLLLGLSPIAAAAFSVIPGPVLGGAGFVLFGTVAASGIRTLATVDYQGNNNLLVVAASIAFGLIPVVSTDFWHAFPSWFVVIFHSGISAAAIVAVVLNLLFNVLLPGAPEQPSIVAAGPAVGVPDEVERTGQASDGAAAAPSATEAHGTRTSAA</sequence>
<dbReference type="NCBIfam" id="TIGR00801">
    <property type="entry name" value="ncs2"/>
    <property type="match status" value="1"/>
</dbReference>
<feature type="transmembrane region" description="Helical" evidence="9">
    <location>
        <begin position="33"/>
        <end position="53"/>
    </location>
</feature>
<feature type="transmembrane region" description="Helical" evidence="9">
    <location>
        <begin position="185"/>
        <end position="202"/>
    </location>
</feature>
<dbReference type="PROSITE" id="PS01116">
    <property type="entry name" value="XANTH_URACIL_PERMASE"/>
    <property type="match status" value="1"/>
</dbReference>
<gene>
    <name evidence="10" type="primary">ygfU_2</name>
    <name evidence="10" type="ORF">NCTC10741_03654</name>
</gene>
<feature type="transmembrane region" description="Helical" evidence="9">
    <location>
        <begin position="363"/>
        <end position="383"/>
    </location>
</feature>
<dbReference type="InterPro" id="IPR006043">
    <property type="entry name" value="NCS2"/>
</dbReference>
<keyword evidence="3" id="KW-0813">Transport</keyword>
<evidence type="ECO:0000256" key="8">
    <source>
        <dbReference type="SAM" id="MobiDB-lite"/>
    </source>
</evidence>
<dbReference type="PANTHER" id="PTHR42810:SF4">
    <property type="entry name" value="URIC ACID TRANSPORTER UACT"/>
    <property type="match status" value="1"/>
</dbReference>
<evidence type="ECO:0000256" key="9">
    <source>
        <dbReference type="SAM" id="Phobius"/>
    </source>
</evidence>
<feature type="transmembrane region" description="Helical" evidence="9">
    <location>
        <begin position="113"/>
        <end position="135"/>
    </location>
</feature>
<comment type="similarity">
    <text evidence="2">Belongs to the nucleobase:cation symporter-2 (NCS2) (TC 2.A.40) family.</text>
</comment>
<feature type="transmembrane region" description="Helical" evidence="9">
    <location>
        <begin position="59"/>
        <end position="80"/>
    </location>
</feature>
<feature type="transmembrane region" description="Helical" evidence="9">
    <location>
        <begin position="207"/>
        <end position="227"/>
    </location>
</feature>
<dbReference type="InterPro" id="IPR017588">
    <property type="entry name" value="UacT-like"/>
</dbReference>
<evidence type="ECO:0000256" key="7">
    <source>
        <dbReference type="ARBA" id="ARBA00023136"/>
    </source>
</evidence>
<protein>
    <submittedName>
        <fullName evidence="10">Purine permease ygfU</fullName>
    </submittedName>
</protein>
<dbReference type="AlphaFoldDB" id="A0A3P8MDL1"/>
<feature type="compositionally biased region" description="Low complexity" evidence="8">
    <location>
        <begin position="472"/>
        <end position="488"/>
    </location>
</feature>
<dbReference type="GO" id="GO:0042907">
    <property type="term" value="F:xanthine transmembrane transporter activity"/>
    <property type="evidence" value="ECO:0007669"/>
    <property type="project" value="TreeGrafter"/>
</dbReference>
<organism evidence="10 11">
    <name type="scientific">Tsukamurella paurometabola</name>
    <name type="common">Corynebacterium paurometabolum</name>
    <dbReference type="NCBI Taxonomy" id="2061"/>
    <lineage>
        <taxon>Bacteria</taxon>
        <taxon>Bacillati</taxon>
        <taxon>Actinomycetota</taxon>
        <taxon>Actinomycetes</taxon>
        <taxon>Mycobacteriales</taxon>
        <taxon>Tsukamurellaceae</taxon>
        <taxon>Tsukamurella</taxon>
    </lineage>
</organism>
<feature type="transmembrane region" description="Helical" evidence="9">
    <location>
        <begin position="334"/>
        <end position="357"/>
    </location>
</feature>
<dbReference type="EMBL" id="LR131273">
    <property type="protein sequence ID" value="VDR40496.1"/>
    <property type="molecule type" value="Genomic_DNA"/>
</dbReference>
<reference evidence="10 11" key="1">
    <citation type="submission" date="2018-12" db="EMBL/GenBank/DDBJ databases">
        <authorList>
            <consortium name="Pathogen Informatics"/>
        </authorList>
    </citation>
    <scope>NUCLEOTIDE SEQUENCE [LARGE SCALE GENOMIC DNA]</scope>
    <source>
        <strain evidence="10 11">NCTC10741</strain>
    </source>
</reference>
<evidence type="ECO:0000313" key="11">
    <source>
        <dbReference type="Proteomes" id="UP000271626"/>
    </source>
</evidence>
<dbReference type="RefSeq" id="WP_126197463.1">
    <property type="nucleotide sequence ID" value="NZ_CP085954.1"/>
</dbReference>
<evidence type="ECO:0000256" key="1">
    <source>
        <dbReference type="ARBA" id="ARBA00004651"/>
    </source>
</evidence>
<keyword evidence="4" id="KW-1003">Cell membrane</keyword>
<comment type="subcellular location">
    <subcellularLocation>
        <location evidence="1">Cell membrane</location>
        <topology evidence="1">Multi-pass membrane protein</topology>
    </subcellularLocation>
</comment>
<dbReference type="NCBIfam" id="TIGR03173">
    <property type="entry name" value="pbuX"/>
    <property type="match status" value="1"/>
</dbReference>
<dbReference type="NCBIfam" id="NF037981">
    <property type="entry name" value="NCS2_1"/>
    <property type="match status" value="1"/>
</dbReference>
<proteinExistence type="inferred from homology"/>
<dbReference type="Pfam" id="PF00860">
    <property type="entry name" value="Xan_ur_permease"/>
    <property type="match status" value="1"/>
</dbReference>
<keyword evidence="7 9" id="KW-0472">Membrane</keyword>
<evidence type="ECO:0000256" key="2">
    <source>
        <dbReference type="ARBA" id="ARBA00008821"/>
    </source>
</evidence>
<dbReference type="Proteomes" id="UP000271626">
    <property type="component" value="Chromosome"/>
</dbReference>
<feature type="transmembrane region" description="Helical" evidence="9">
    <location>
        <begin position="420"/>
        <end position="443"/>
    </location>
</feature>
<evidence type="ECO:0000256" key="3">
    <source>
        <dbReference type="ARBA" id="ARBA00022448"/>
    </source>
</evidence>
<feature type="transmembrane region" description="Helical" evidence="9">
    <location>
        <begin position="144"/>
        <end position="165"/>
    </location>
</feature>
<keyword evidence="5 9" id="KW-0812">Transmembrane</keyword>